<evidence type="ECO:0000313" key="3">
    <source>
        <dbReference type="Proteomes" id="UP000036166"/>
    </source>
</evidence>
<keyword evidence="1" id="KW-0812">Transmembrane</keyword>
<feature type="transmembrane region" description="Helical" evidence="1">
    <location>
        <begin position="12"/>
        <end position="34"/>
    </location>
</feature>
<keyword evidence="1" id="KW-1133">Transmembrane helix</keyword>
<dbReference type="PATRIC" id="fig|328812.4.peg.5130"/>
<gene>
    <name evidence="2" type="ORF">ACM15_19885</name>
</gene>
<feature type="transmembrane region" description="Helical" evidence="1">
    <location>
        <begin position="46"/>
        <end position="63"/>
    </location>
</feature>
<reference evidence="2 3" key="1">
    <citation type="submission" date="2015-06" db="EMBL/GenBank/DDBJ databases">
        <title>Draft Genome Sequence of Parabacteroides goldsteinii with Putative Novel Metallo-Beta-Lactamases Isolated from a Blood Culture from a Human Patient.</title>
        <authorList>
            <person name="Krogh T.J."/>
            <person name="Agergaard C.N."/>
            <person name="Moller-Jensen J."/>
            <person name="Justesen U.S."/>
        </authorList>
    </citation>
    <scope>NUCLEOTIDE SEQUENCE [LARGE SCALE GENOMIC DNA]</scope>
    <source>
        <strain evidence="2 3">910340</strain>
    </source>
</reference>
<organism evidence="2 3">
    <name type="scientific">Parabacteroides goldsteinii</name>
    <dbReference type="NCBI Taxonomy" id="328812"/>
    <lineage>
        <taxon>Bacteria</taxon>
        <taxon>Pseudomonadati</taxon>
        <taxon>Bacteroidota</taxon>
        <taxon>Bacteroidia</taxon>
        <taxon>Bacteroidales</taxon>
        <taxon>Tannerellaceae</taxon>
        <taxon>Parabacteroides</taxon>
    </lineage>
</organism>
<proteinExistence type="predicted"/>
<evidence type="ECO:0000313" key="2">
    <source>
        <dbReference type="EMBL" id="KMM31920.1"/>
    </source>
</evidence>
<keyword evidence="1" id="KW-0472">Membrane</keyword>
<dbReference type="EMBL" id="LFJV01000078">
    <property type="protein sequence ID" value="KMM31920.1"/>
    <property type="molecule type" value="Genomic_DNA"/>
</dbReference>
<accession>A0A0J6CFE5</accession>
<name>A0A0J6CFE5_9BACT</name>
<dbReference type="Proteomes" id="UP000036166">
    <property type="component" value="Unassembled WGS sequence"/>
</dbReference>
<comment type="caution">
    <text evidence="2">The sequence shown here is derived from an EMBL/GenBank/DDBJ whole genome shotgun (WGS) entry which is preliminary data.</text>
</comment>
<dbReference type="AlphaFoldDB" id="A0A0J6CFE5"/>
<sequence length="65" mass="7592">MLDTIRNIISFIATFLIISSVSILFLKYIVSLFVHKYDYKYTGYKIILIGVIIALALMPFYYFPC</sequence>
<protein>
    <submittedName>
        <fullName evidence="2">Uncharacterized protein</fullName>
    </submittedName>
</protein>
<evidence type="ECO:0000256" key="1">
    <source>
        <dbReference type="SAM" id="Phobius"/>
    </source>
</evidence>